<comment type="caution">
    <text evidence="1">The sequence shown here is derived from an EMBL/GenBank/DDBJ whole genome shotgun (WGS) entry which is preliminary data.</text>
</comment>
<dbReference type="AlphaFoldDB" id="A0A5J4U4J5"/>
<name>A0A5J4U4J5_9EUKA</name>
<gene>
    <name evidence="1" type="ORF">EZS28_039403</name>
</gene>
<protein>
    <submittedName>
        <fullName evidence="1">Uncharacterized protein</fullName>
    </submittedName>
</protein>
<feature type="non-terminal residue" evidence="1">
    <location>
        <position position="1"/>
    </location>
</feature>
<proteinExistence type="predicted"/>
<accession>A0A5J4U4J5</accession>
<sequence>DEQNGIQISSSASSVSSFALPPNQHSFLIASDNTLDSNPIIRRLYQFLSQIQNDSNLLRTPKIILKNERKLWQGSITGEMLPKGSIDVQDGVGALVHVTTIKKEDLIQSRDWIFSKAAQEQALVRFQDTVMIEDQSFEQGSLVQFLQRVLQFTKD</sequence>
<evidence type="ECO:0000313" key="2">
    <source>
        <dbReference type="Proteomes" id="UP000324800"/>
    </source>
</evidence>
<organism evidence="1 2">
    <name type="scientific">Streblomastix strix</name>
    <dbReference type="NCBI Taxonomy" id="222440"/>
    <lineage>
        <taxon>Eukaryota</taxon>
        <taxon>Metamonada</taxon>
        <taxon>Preaxostyla</taxon>
        <taxon>Oxymonadida</taxon>
        <taxon>Streblomastigidae</taxon>
        <taxon>Streblomastix</taxon>
    </lineage>
</organism>
<dbReference type="EMBL" id="SNRW01020886">
    <property type="protein sequence ID" value="KAA6365070.1"/>
    <property type="molecule type" value="Genomic_DNA"/>
</dbReference>
<dbReference type="Proteomes" id="UP000324800">
    <property type="component" value="Unassembled WGS sequence"/>
</dbReference>
<reference evidence="1 2" key="1">
    <citation type="submission" date="2019-03" db="EMBL/GenBank/DDBJ databases">
        <title>Single cell metagenomics reveals metabolic interactions within the superorganism composed of flagellate Streblomastix strix and complex community of Bacteroidetes bacteria on its surface.</title>
        <authorList>
            <person name="Treitli S.C."/>
            <person name="Kolisko M."/>
            <person name="Husnik F."/>
            <person name="Keeling P."/>
            <person name="Hampl V."/>
        </authorList>
    </citation>
    <scope>NUCLEOTIDE SEQUENCE [LARGE SCALE GENOMIC DNA]</scope>
    <source>
        <strain evidence="1">ST1C</strain>
    </source>
</reference>
<evidence type="ECO:0000313" key="1">
    <source>
        <dbReference type="EMBL" id="KAA6365070.1"/>
    </source>
</evidence>